<reference evidence="3" key="1">
    <citation type="submission" date="2016-10" db="EMBL/GenBank/DDBJ databases">
        <authorList>
            <person name="de Groot N.N."/>
        </authorList>
    </citation>
    <scope>NUCLEOTIDE SEQUENCE [LARGE SCALE GENOMIC DNA]</scope>
    <source>
        <strain evidence="3">DSM 17908</strain>
    </source>
</reference>
<dbReference type="GO" id="GO:0003677">
    <property type="term" value="F:DNA binding"/>
    <property type="evidence" value="ECO:0007669"/>
    <property type="project" value="InterPro"/>
</dbReference>
<name>A0A1I3U824_9GAMM</name>
<dbReference type="Proteomes" id="UP000224607">
    <property type="component" value="Unassembled WGS sequence"/>
</dbReference>
<dbReference type="Proteomes" id="UP000198919">
    <property type="component" value="Unassembled WGS sequence"/>
</dbReference>
<dbReference type="EMBL" id="NITY01000001">
    <property type="protein sequence ID" value="PHM45901.1"/>
    <property type="molecule type" value="Genomic_DNA"/>
</dbReference>
<evidence type="ECO:0000259" key="1">
    <source>
        <dbReference type="Pfam" id="PF03374"/>
    </source>
</evidence>
<feature type="domain" description="Antirepressor protein C-terminal" evidence="1">
    <location>
        <begin position="118"/>
        <end position="218"/>
    </location>
</feature>
<dbReference type="EMBL" id="FORG01000016">
    <property type="protein sequence ID" value="SFJ77921.1"/>
    <property type="molecule type" value="Genomic_DNA"/>
</dbReference>
<reference evidence="2 5" key="3">
    <citation type="journal article" date="2017" name="Nat. Microbiol.">
        <title>Natural product diversity associated with the nematode symbionts Photorhabdus and Xenorhabdus.</title>
        <authorList>
            <person name="Tobias N.J."/>
            <person name="Wolff H."/>
            <person name="Djahanschiri B."/>
            <person name="Grundmann F."/>
            <person name="Kronenwerth M."/>
            <person name="Shi Y.M."/>
            <person name="Simonyi S."/>
            <person name="Grun P."/>
            <person name="Shapiro-Ilan D."/>
            <person name="Pidot S.J."/>
            <person name="Stinear T.P."/>
            <person name="Ebersberger I."/>
            <person name="Bode H.B."/>
        </authorList>
    </citation>
    <scope>NUCLEOTIDE SEQUENCE [LARGE SCALE GENOMIC DNA]</scope>
    <source>
        <strain evidence="2 5">DSM 17908</strain>
    </source>
</reference>
<organism evidence="3 4">
    <name type="scientific">Xenorhabdus mauleonii</name>
    <dbReference type="NCBI Taxonomy" id="351675"/>
    <lineage>
        <taxon>Bacteria</taxon>
        <taxon>Pseudomonadati</taxon>
        <taxon>Pseudomonadota</taxon>
        <taxon>Gammaproteobacteria</taxon>
        <taxon>Enterobacterales</taxon>
        <taxon>Morganellaceae</taxon>
        <taxon>Xenorhabdus</taxon>
    </lineage>
</organism>
<evidence type="ECO:0000313" key="2">
    <source>
        <dbReference type="EMBL" id="PHM45901.1"/>
    </source>
</evidence>
<evidence type="ECO:0000313" key="4">
    <source>
        <dbReference type="Proteomes" id="UP000198919"/>
    </source>
</evidence>
<dbReference type="RefSeq" id="WP_092512218.1">
    <property type="nucleotide sequence ID" value="NZ_CAWNQB010000001.1"/>
</dbReference>
<dbReference type="OrthoDB" id="79831at2"/>
<keyword evidence="5" id="KW-1185">Reference proteome</keyword>
<proteinExistence type="predicted"/>
<protein>
    <submittedName>
        <fullName evidence="2 3">Antirepressor</fullName>
    </submittedName>
</protein>
<evidence type="ECO:0000313" key="5">
    <source>
        <dbReference type="Proteomes" id="UP000224607"/>
    </source>
</evidence>
<dbReference type="STRING" id="351675.SAMN05421680_1167"/>
<evidence type="ECO:0000313" key="3">
    <source>
        <dbReference type="EMBL" id="SFJ77921.1"/>
    </source>
</evidence>
<dbReference type="InterPro" id="IPR005039">
    <property type="entry name" value="Ant_C"/>
</dbReference>
<reference evidence="4" key="2">
    <citation type="submission" date="2016-10" db="EMBL/GenBank/DDBJ databases">
        <authorList>
            <person name="Varghese N."/>
            <person name="Submissions S."/>
        </authorList>
    </citation>
    <scope>NUCLEOTIDE SEQUENCE [LARGE SCALE GENOMIC DNA]</scope>
    <source>
        <strain evidence="4">DSM 17908</strain>
    </source>
</reference>
<accession>A0A1I3U824</accession>
<dbReference type="InterPro" id="IPR014054">
    <property type="entry name" value="Phage_regulatory_Rha"/>
</dbReference>
<sequence>MTNLLAHNLTMSSREIADLVESRHDSVKRTIERLAERGIIQHPPLVEVRNHQNQAIDEYRIGKRDSYVIVAQLSPEFTARLVDRWQALEQHQVTHIPQTLPDALRLAADLAEHNQALESQLAAAAPKVAFVDRYVNANGSMTFRQVCKLIEVKEPEFRGFLLDKRIMYRLNGTMLPYQHHIDAKRFEVKTGTNITNAHAFTQTRFTAKGIRWVAGLWAEYKVGCLA</sequence>
<dbReference type="Pfam" id="PF09669">
    <property type="entry name" value="Phage_pRha"/>
    <property type="match status" value="1"/>
</dbReference>
<dbReference type="AlphaFoldDB" id="A0A1I3U824"/>
<dbReference type="Pfam" id="PF03374">
    <property type="entry name" value="ANT"/>
    <property type="match status" value="1"/>
</dbReference>
<gene>
    <name evidence="3" type="ORF">SAMN05421680_1167</name>
    <name evidence="2" type="ORF">Xmau_00292</name>
</gene>